<dbReference type="Proteomes" id="UP000624703">
    <property type="component" value="Unassembled WGS sequence"/>
</dbReference>
<dbReference type="EMBL" id="JAENIM010000023">
    <property type="protein sequence ID" value="MBK1790564.1"/>
    <property type="molecule type" value="Genomic_DNA"/>
</dbReference>
<evidence type="ECO:0000313" key="1">
    <source>
        <dbReference type="EMBL" id="MBK1790564.1"/>
    </source>
</evidence>
<sequence length="154" mass="17824">MTNPNELHPDIHRQFARSCFNDAWKLMELAKRKKSEDAQMITLAHTSLWHWQQLEECSELEISVGYWQISRIYSQLADSQMAIHFAKLCLRVSRKLPPFYLGYAYEACARGYAIAGNNDEAQQLLELAHTACAQISELEQNNQLEKDLHDISQI</sequence>
<comment type="caution">
    <text evidence="1">The sequence shown here is derived from an EMBL/GenBank/DDBJ whole genome shotgun (WGS) entry which is preliminary data.</text>
</comment>
<evidence type="ECO:0000313" key="2">
    <source>
        <dbReference type="Proteomes" id="UP000624703"/>
    </source>
</evidence>
<name>A0A8J7MEW1_9BACT</name>
<gene>
    <name evidence="1" type="ORF">JIN82_05260</name>
</gene>
<reference evidence="1" key="1">
    <citation type="submission" date="2021-01" db="EMBL/GenBank/DDBJ databases">
        <title>Modified the classification status of verrucomicrobia.</title>
        <authorList>
            <person name="Feng X."/>
        </authorList>
    </citation>
    <scope>NUCLEOTIDE SEQUENCE</scope>
    <source>
        <strain evidence="1">_KCTC 22039</strain>
    </source>
</reference>
<keyword evidence="2" id="KW-1185">Reference proteome</keyword>
<dbReference type="RefSeq" id="WP_200310599.1">
    <property type="nucleotide sequence ID" value="NZ_JAENIM010000023.1"/>
</dbReference>
<organism evidence="1 2">
    <name type="scientific">Persicirhabdus sediminis</name>
    <dbReference type="NCBI Taxonomy" id="454144"/>
    <lineage>
        <taxon>Bacteria</taxon>
        <taxon>Pseudomonadati</taxon>
        <taxon>Verrucomicrobiota</taxon>
        <taxon>Verrucomicrobiia</taxon>
        <taxon>Verrucomicrobiales</taxon>
        <taxon>Verrucomicrobiaceae</taxon>
        <taxon>Persicirhabdus</taxon>
    </lineage>
</organism>
<proteinExistence type="predicted"/>
<protein>
    <submittedName>
        <fullName evidence="1">Uncharacterized protein</fullName>
    </submittedName>
</protein>
<dbReference type="AlphaFoldDB" id="A0A8J7MEW1"/>
<accession>A0A8J7MEW1</accession>